<reference evidence="1 2" key="1">
    <citation type="submission" date="2009-07" db="EMBL/GenBank/DDBJ databases">
        <authorList>
            <person name="Madupu R."/>
            <person name="Sebastian Y."/>
            <person name="Durkin A.S."/>
            <person name="Torralba M."/>
            <person name="Methe B."/>
            <person name="Sutton G.G."/>
            <person name="Strausberg R.L."/>
            <person name="Nelson K.E."/>
        </authorList>
    </citation>
    <scope>NUCLEOTIDE SEQUENCE [LARGE SCALE GENOMIC DNA]</scope>
    <source>
        <strain evidence="1 2">RM3268</strain>
    </source>
</reference>
<proteinExistence type="predicted"/>
<name>C8PKD8_9BACT</name>
<comment type="caution">
    <text evidence="1">The sequence shown here is derived from an EMBL/GenBank/DDBJ whole genome shotgun (WGS) entry which is preliminary data.</text>
</comment>
<dbReference type="AlphaFoldDB" id="C8PKD8"/>
<sequence length="40" mass="4750">MLFRLKFYPVANGSLGRRVYRRSTKTSYGEEAKIARQWLV</sequence>
<protein>
    <submittedName>
        <fullName evidence="1">Uncharacterized protein</fullName>
    </submittedName>
</protein>
<accession>C8PKD8</accession>
<evidence type="ECO:0000313" key="1">
    <source>
        <dbReference type="EMBL" id="EEV16547.1"/>
    </source>
</evidence>
<keyword evidence="2" id="KW-1185">Reference proteome</keyword>
<dbReference type="Proteomes" id="UP000005709">
    <property type="component" value="Unassembled WGS sequence"/>
</dbReference>
<gene>
    <name evidence="1" type="ORF">CAMGR0001_0154</name>
</gene>
<evidence type="ECO:0000313" key="2">
    <source>
        <dbReference type="Proteomes" id="UP000005709"/>
    </source>
</evidence>
<organism evidence="1 2">
    <name type="scientific">Campylobacter gracilis RM3268</name>
    <dbReference type="NCBI Taxonomy" id="553220"/>
    <lineage>
        <taxon>Bacteria</taxon>
        <taxon>Pseudomonadati</taxon>
        <taxon>Campylobacterota</taxon>
        <taxon>Epsilonproteobacteria</taxon>
        <taxon>Campylobacterales</taxon>
        <taxon>Campylobacteraceae</taxon>
        <taxon>Campylobacter</taxon>
    </lineage>
</organism>
<dbReference type="EMBL" id="ACYG01000030">
    <property type="protein sequence ID" value="EEV16547.1"/>
    <property type="molecule type" value="Genomic_DNA"/>
</dbReference>